<keyword evidence="2" id="KW-1185">Reference proteome</keyword>
<accession>A0A8X6V719</accession>
<sequence>MLKDTITDVCVPLFLAETSLGDHIDLHVIHREILNGVRYGEILDRYIHPYATATSNEFILMDDNERNPRAVLVEVYLQDHSSVRMEWPAESLVLNPMEYFWGYLDRHVGDLIRLQSPYMSWNKDYSIFDPCFPFRYPIT</sequence>
<gene>
    <name evidence="1" type="primary">AVEN_163975_1</name>
    <name evidence="1" type="ORF">TNCV_4825191</name>
</gene>
<dbReference type="Proteomes" id="UP000887159">
    <property type="component" value="Unassembled WGS sequence"/>
</dbReference>
<organism evidence="1 2">
    <name type="scientific">Trichonephila clavipes</name>
    <name type="common">Golden silk orbweaver</name>
    <name type="synonym">Nephila clavipes</name>
    <dbReference type="NCBI Taxonomy" id="2585209"/>
    <lineage>
        <taxon>Eukaryota</taxon>
        <taxon>Metazoa</taxon>
        <taxon>Ecdysozoa</taxon>
        <taxon>Arthropoda</taxon>
        <taxon>Chelicerata</taxon>
        <taxon>Arachnida</taxon>
        <taxon>Araneae</taxon>
        <taxon>Araneomorphae</taxon>
        <taxon>Entelegynae</taxon>
        <taxon>Araneoidea</taxon>
        <taxon>Nephilidae</taxon>
        <taxon>Trichonephila</taxon>
    </lineage>
</organism>
<dbReference type="GO" id="GO:0003676">
    <property type="term" value="F:nucleic acid binding"/>
    <property type="evidence" value="ECO:0007669"/>
    <property type="project" value="InterPro"/>
</dbReference>
<evidence type="ECO:0000313" key="1">
    <source>
        <dbReference type="EMBL" id="GFX95504.1"/>
    </source>
</evidence>
<dbReference type="InterPro" id="IPR036397">
    <property type="entry name" value="RNaseH_sf"/>
</dbReference>
<evidence type="ECO:0000313" key="2">
    <source>
        <dbReference type="Proteomes" id="UP000887159"/>
    </source>
</evidence>
<protein>
    <submittedName>
        <fullName evidence="1">DDE_3 domain-containing protein</fullName>
    </submittedName>
</protein>
<comment type="caution">
    <text evidence="1">The sequence shown here is derived from an EMBL/GenBank/DDBJ whole genome shotgun (WGS) entry which is preliminary data.</text>
</comment>
<proteinExistence type="predicted"/>
<dbReference type="AlphaFoldDB" id="A0A8X6V719"/>
<reference evidence="1" key="1">
    <citation type="submission" date="2020-08" db="EMBL/GenBank/DDBJ databases">
        <title>Multicomponent nature underlies the extraordinary mechanical properties of spider dragline silk.</title>
        <authorList>
            <person name="Kono N."/>
            <person name="Nakamura H."/>
            <person name="Mori M."/>
            <person name="Yoshida Y."/>
            <person name="Ohtoshi R."/>
            <person name="Malay A.D."/>
            <person name="Moran D.A.P."/>
            <person name="Tomita M."/>
            <person name="Numata K."/>
            <person name="Arakawa K."/>
        </authorList>
    </citation>
    <scope>NUCLEOTIDE SEQUENCE</scope>
</reference>
<name>A0A8X6V719_TRICX</name>
<dbReference type="EMBL" id="BMAU01021187">
    <property type="protein sequence ID" value="GFX95504.1"/>
    <property type="molecule type" value="Genomic_DNA"/>
</dbReference>
<dbReference type="Gene3D" id="3.30.420.10">
    <property type="entry name" value="Ribonuclease H-like superfamily/Ribonuclease H"/>
    <property type="match status" value="1"/>
</dbReference>